<protein>
    <submittedName>
        <fullName evidence="1">Uncharacterized protein</fullName>
    </submittedName>
</protein>
<dbReference type="AlphaFoldDB" id="A0AAW2H136"/>
<dbReference type="Proteomes" id="UP001430953">
    <property type="component" value="Unassembled WGS sequence"/>
</dbReference>
<comment type="caution">
    <text evidence="1">The sequence shown here is derived from an EMBL/GenBank/DDBJ whole genome shotgun (WGS) entry which is preliminary data.</text>
</comment>
<dbReference type="EMBL" id="JADYXP020000001">
    <property type="protein sequence ID" value="KAL0133259.1"/>
    <property type="molecule type" value="Genomic_DNA"/>
</dbReference>
<accession>A0AAW2H136</accession>
<evidence type="ECO:0000313" key="1">
    <source>
        <dbReference type="EMBL" id="KAL0133259.1"/>
    </source>
</evidence>
<keyword evidence="2" id="KW-1185">Reference proteome</keyword>
<proteinExistence type="predicted"/>
<evidence type="ECO:0000313" key="2">
    <source>
        <dbReference type="Proteomes" id="UP001430953"/>
    </source>
</evidence>
<gene>
    <name evidence="1" type="ORF">PUN28_000796</name>
</gene>
<reference evidence="1 2" key="1">
    <citation type="submission" date="2023-03" db="EMBL/GenBank/DDBJ databases">
        <title>High recombination rates correlate with genetic variation in Cardiocondyla obscurior ants.</title>
        <authorList>
            <person name="Errbii M."/>
        </authorList>
    </citation>
    <scope>NUCLEOTIDE SEQUENCE [LARGE SCALE GENOMIC DNA]</scope>
    <source>
        <strain evidence="1">Alpha-2009</strain>
        <tissue evidence="1">Whole body</tissue>
    </source>
</reference>
<name>A0AAW2H136_9HYME</name>
<organism evidence="1 2">
    <name type="scientific">Cardiocondyla obscurior</name>
    <dbReference type="NCBI Taxonomy" id="286306"/>
    <lineage>
        <taxon>Eukaryota</taxon>
        <taxon>Metazoa</taxon>
        <taxon>Ecdysozoa</taxon>
        <taxon>Arthropoda</taxon>
        <taxon>Hexapoda</taxon>
        <taxon>Insecta</taxon>
        <taxon>Pterygota</taxon>
        <taxon>Neoptera</taxon>
        <taxon>Endopterygota</taxon>
        <taxon>Hymenoptera</taxon>
        <taxon>Apocrita</taxon>
        <taxon>Aculeata</taxon>
        <taxon>Formicoidea</taxon>
        <taxon>Formicidae</taxon>
        <taxon>Myrmicinae</taxon>
        <taxon>Cardiocondyla</taxon>
    </lineage>
</organism>
<sequence length="70" mass="8347">MLKLSIELSNQSIRTHFVRLNRFCERGAQEKFFFNDDARVTQNELDLSQRSLVHLICYRARVISPISYDR</sequence>